<proteinExistence type="predicted"/>
<protein>
    <recommendedName>
        <fullName evidence="4">Secreted protein</fullName>
    </recommendedName>
</protein>
<dbReference type="Proteomes" id="UP000314986">
    <property type="component" value="Unassembled WGS sequence"/>
</dbReference>
<dbReference type="InterPro" id="IPR013783">
    <property type="entry name" value="Ig-like_fold"/>
</dbReference>
<reference evidence="3" key="3">
    <citation type="journal article" date="2014" name="Nature">
        <title>Elephant shark genome provides unique insights into gnathostome evolution.</title>
        <authorList>
            <consortium name="International Elephant Shark Genome Sequencing Consortium"/>
            <person name="Venkatesh B."/>
            <person name="Lee A.P."/>
            <person name="Ravi V."/>
            <person name="Maurya A.K."/>
            <person name="Lian M.M."/>
            <person name="Swann J.B."/>
            <person name="Ohta Y."/>
            <person name="Flajnik M.F."/>
            <person name="Sutoh Y."/>
            <person name="Kasahara M."/>
            <person name="Hoon S."/>
            <person name="Gangu V."/>
            <person name="Roy S.W."/>
            <person name="Irimia M."/>
            <person name="Korzh V."/>
            <person name="Kondrychyn I."/>
            <person name="Lim Z.W."/>
            <person name="Tay B.H."/>
            <person name="Tohari S."/>
            <person name="Kong K.W."/>
            <person name="Ho S."/>
            <person name="Lorente-Galdos B."/>
            <person name="Quilez J."/>
            <person name="Marques-Bonet T."/>
            <person name="Raney B.J."/>
            <person name="Ingham P.W."/>
            <person name="Tay A."/>
            <person name="Hillier L.W."/>
            <person name="Minx P."/>
            <person name="Boehm T."/>
            <person name="Wilson R.K."/>
            <person name="Brenner S."/>
            <person name="Warren W.C."/>
        </authorList>
    </citation>
    <scope>NUCLEOTIDE SEQUENCE [LARGE SCALE GENOMIC DNA]</scope>
</reference>
<dbReference type="GeneTree" id="ENSGT01150000289867"/>
<feature type="signal peptide" evidence="1">
    <location>
        <begin position="1"/>
        <end position="27"/>
    </location>
</feature>
<sequence>MQAQCHVGTEFTIWLILILMASAPVDASVTQTPSSIRREECESLTINCVFSASFESKFKSMEFYRRFPNERNWKPIPREGRFVCMFLIRV</sequence>
<dbReference type="Gene3D" id="2.60.40.10">
    <property type="entry name" value="Immunoglobulins"/>
    <property type="match status" value="1"/>
</dbReference>
<dbReference type="AlphaFoldDB" id="A0A4W3HC63"/>
<feature type="chain" id="PRO_5021490313" description="Secreted protein" evidence="1">
    <location>
        <begin position="28"/>
        <end position="90"/>
    </location>
</feature>
<accession>A0A4W3HC63</accession>
<reference evidence="2" key="5">
    <citation type="submission" date="2025-09" db="UniProtKB">
        <authorList>
            <consortium name="Ensembl"/>
        </authorList>
    </citation>
    <scope>IDENTIFICATION</scope>
</reference>
<evidence type="ECO:0000313" key="3">
    <source>
        <dbReference type="Proteomes" id="UP000314986"/>
    </source>
</evidence>
<keyword evidence="1" id="KW-0732">Signal</keyword>
<organism evidence="2 3">
    <name type="scientific">Callorhinchus milii</name>
    <name type="common">Ghost shark</name>
    <dbReference type="NCBI Taxonomy" id="7868"/>
    <lineage>
        <taxon>Eukaryota</taxon>
        <taxon>Metazoa</taxon>
        <taxon>Chordata</taxon>
        <taxon>Craniata</taxon>
        <taxon>Vertebrata</taxon>
        <taxon>Chondrichthyes</taxon>
        <taxon>Holocephali</taxon>
        <taxon>Chimaeriformes</taxon>
        <taxon>Callorhinchidae</taxon>
        <taxon>Callorhinchus</taxon>
    </lineage>
</organism>
<keyword evidence="3" id="KW-1185">Reference proteome</keyword>
<evidence type="ECO:0000256" key="1">
    <source>
        <dbReference type="SAM" id="SignalP"/>
    </source>
</evidence>
<reference evidence="3" key="2">
    <citation type="journal article" date="2007" name="PLoS Biol.">
        <title>Survey sequencing and comparative analysis of the elephant shark (Callorhinchus milii) genome.</title>
        <authorList>
            <person name="Venkatesh B."/>
            <person name="Kirkness E.F."/>
            <person name="Loh Y.H."/>
            <person name="Halpern A.L."/>
            <person name="Lee A.P."/>
            <person name="Johnson J."/>
            <person name="Dandona N."/>
            <person name="Viswanathan L.D."/>
            <person name="Tay A."/>
            <person name="Venter J.C."/>
            <person name="Strausberg R.L."/>
            <person name="Brenner S."/>
        </authorList>
    </citation>
    <scope>NUCLEOTIDE SEQUENCE [LARGE SCALE GENOMIC DNA]</scope>
</reference>
<reference evidence="3" key="1">
    <citation type="journal article" date="2006" name="Science">
        <title>Ancient noncoding elements conserved in the human genome.</title>
        <authorList>
            <person name="Venkatesh B."/>
            <person name="Kirkness E.F."/>
            <person name="Loh Y.H."/>
            <person name="Halpern A.L."/>
            <person name="Lee A.P."/>
            <person name="Johnson J."/>
            <person name="Dandona N."/>
            <person name="Viswanathan L.D."/>
            <person name="Tay A."/>
            <person name="Venter J.C."/>
            <person name="Strausberg R.L."/>
            <person name="Brenner S."/>
        </authorList>
    </citation>
    <scope>NUCLEOTIDE SEQUENCE [LARGE SCALE GENOMIC DNA]</scope>
</reference>
<name>A0A4W3HC63_CALMI</name>
<evidence type="ECO:0000313" key="2">
    <source>
        <dbReference type="Ensembl" id="ENSCMIP00000007414.1"/>
    </source>
</evidence>
<evidence type="ECO:0008006" key="4">
    <source>
        <dbReference type="Google" id="ProtNLM"/>
    </source>
</evidence>
<dbReference type="InParanoid" id="A0A4W3HC63"/>
<reference evidence="2" key="4">
    <citation type="submission" date="2025-08" db="UniProtKB">
        <authorList>
            <consortium name="Ensembl"/>
        </authorList>
    </citation>
    <scope>IDENTIFICATION</scope>
</reference>
<dbReference type="Ensembl" id="ENSCMIT00000007638.1">
    <property type="protein sequence ID" value="ENSCMIP00000007414.1"/>
    <property type="gene ID" value="ENSCMIG00000004072.1"/>
</dbReference>